<evidence type="ECO:0000313" key="2">
    <source>
        <dbReference type="Proteomes" id="UP000236319"/>
    </source>
</evidence>
<keyword evidence="2" id="KW-1185">Reference proteome</keyword>
<dbReference type="Proteomes" id="UP000236319">
    <property type="component" value="Unassembled WGS sequence"/>
</dbReference>
<protein>
    <submittedName>
        <fullName evidence="1">FAD-linked oxidase, putative</fullName>
    </submittedName>
</protein>
<proteinExistence type="predicted"/>
<dbReference type="GeneID" id="39877196"/>
<reference evidence="1 2" key="1">
    <citation type="journal article" date="2017" name="BMC Genomics">
        <title>Whole-genome assembly of Babesia ovata and comparative genomics between closely related pathogens.</title>
        <authorList>
            <person name="Yamagishi J."/>
            <person name="Asada M."/>
            <person name="Hakimi H."/>
            <person name="Tanaka T.Q."/>
            <person name="Sugimoto C."/>
            <person name="Kawazu S."/>
        </authorList>
    </citation>
    <scope>NUCLEOTIDE SEQUENCE [LARGE SCALE GENOMIC DNA]</scope>
    <source>
        <strain evidence="1 2">Miyake</strain>
    </source>
</reference>
<sequence length="103" mass="10731">MPFIFASLFQSVQVLTHPLQYGQADLGAVAALGGKHFIGGWSGAGFLFSQSTKRSTTVPVHVRVGELLGEIGHARPEGVEEQGVVEAVEVGGGEGVDLGLEML</sequence>
<organism evidence="1 2">
    <name type="scientific">Babesia ovata</name>
    <dbReference type="NCBI Taxonomy" id="189622"/>
    <lineage>
        <taxon>Eukaryota</taxon>
        <taxon>Sar</taxon>
        <taxon>Alveolata</taxon>
        <taxon>Apicomplexa</taxon>
        <taxon>Aconoidasida</taxon>
        <taxon>Piroplasmida</taxon>
        <taxon>Babesiidae</taxon>
        <taxon>Babesia</taxon>
    </lineage>
</organism>
<name>A0A2H6KKA6_9APIC</name>
<accession>A0A2H6KKA6</accession>
<dbReference type="RefSeq" id="XP_028869669.1">
    <property type="nucleotide sequence ID" value="XM_029013836.1"/>
</dbReference>
<dbReference type="EMBL" id="BDSA01000047">
    <property type="protein sequence ID" value="GBE63426.1"/>
    <property type="molecule type" value="Genomic_DNA"/>
</dbReference>
<dbReference type="AlphaFoldDB" id="A0A2H6KKA6"/>
<dbReference type="VEuPathDB" id="PiroplasmaDB:BOVATA_049190"/>
<comment type="caution">
    <text evidence="1">The sequence shown here is derived from an EMBL/GenBank/DDBJ whole genome shotgun (WGS) entry which is preliminary data.</text>
</comment>
<evidence type="ECO:0000313" key="1">
    <source>
        <dbReference type="EMBL" id="GBE63426.1"/>
    </source>
</evidence>
<gene>
    <name evidence="1" type="ORF">BOVATA_049190</name>
</gene>